<keyword evidence="5" id="KW-1185">Reference proteome</keyword>
<gene>
    <name evidence="4" type="ORF">SAMN04488092_102116</name>
</gene>
<accession>A0A1H9AFK5</accession>
<proteinExistence type="predicted"/>
<evidence type="ECO:0000313" key="5">
    <source>
        <dbReference type="Proteomes" id="UP000198634"/>
    </source>
</evidence>
<dbReference type="Proteomes" id="UP000198634">
    <property type="component" value="Unassembled WGS sequence"/>
</dbReference>
<keyword evidence="2" id="KW-0012">Acyltransferase</keyword>
<keyword evidence="1 4" id="KW-0808">Transferase</keyword>
<dbReference type="InterPro" id="IPR000182">
    <property type="entry name" value="GNAT_dom"/>
</dbReference>
<dbReference type="SUPFAM" id="SSF55729">
    <property type="entry name" value="Acyl-CoA N-acyltransferases (Nat)"/>
    <property type="match status" value="1"/>
</dbReference>
<dbReference type="GO" id="GO:0016747">
    <property type="term" value="F:acyltransferase activity, transferring groups other than amino-acyl groups"/>
    <property type="evidence" value="ECO:0007669"/>
    <property type="project" value="InterPro"/>
</dbReference>
<evidence type="ECO:0000259" key="3">
    <source>
        <dbReference type="PROSITE" id="PS51186"/>
    </source>
</evidence>
<dbReference type="OrthoDB" id="9797417at2"/>
<dbReference type="AlphaFoldDB" id="A0A1H9AFK5"/>
<dbReference type="PROSITE" id="PS51186">
    <property type="entry name" value="GNAT"/>
    <property type="match status" value="1"/>
</dbReference>
<dbReference type="EMBL" id="FOEP01000002">
    <property type="protein sequence ID" value="SEP75301.1"/>
    <property type="molecule type" value="Genomic_DNA"/>
</dbReference>
<dbReference type="PANTHER" id="PTHR43877">
    <property type="entry name" value="AMINOALKYLPHOSPHONATE N-ACETYLTRANSFERASE-RELATED-RELATED"/>
    <property type="match status" value="1"/>
</dbReference>
<dbReference type="Pfam" id="PF13508">
    <property type="entry name" value="Acetyltransf_7"/>
    <property type="match status" value="1"/>
</dbReference>
<dbReference type="InterPro" id="IPR016181">
    <property type="entry name" value="Acyl_CoA_acyltransferase"/>
</dbReference>
<organism evidence="4 5">
    <name type="scientific">Thalassovita taeanensis</name>
    <dbReference type="NCBI Taxonomy" id="657014"/>
    <lineage>
        <taxon>Bacteria</taxon>
        <taxon>Pseudomonadati</taxon>
        <taxon>Pseudomonadota</taxon>
        <taxon>Alphaproteobacteria</taxon>
        <taxon>Rhodobacterales</taxon>
        <taxon>Roseobacteraceae</taxon>
        <taxon>Thalassovita</taxon>
    </lineage>
</organism>
<dbReference type="STRING" id="657014.SAMN04488092_102116"/>
<feature type="domain" description="N-acetyltransferase" evidence="3">
    <location>
        <begin position="1"/>
        <end position="154"/>
    </location>
</feature>
<dbReference type="Gene3D" id="3.40.630.30">
    <property type="match status" value="1"/>
</dbReference>
<name>A0A1H9AFK5_9RHOB</name>
<protein>
    <submittedName>
        <fullName evidence="4">Acetyltransferase (GNAT) domain-containing protein</fullName>
    </submittedName>
</protein>
<evidence type="ECO:0000313" key="4">
    <source>
        <dbReference type="EMBL" id="SEP75301.1"/>
    </source>
</evidence>
<evidence type="ECO:0000256" key="1">
    <source>
        <dbReference type="ARBA" id="ARBA00022679"/>
    </source>
</evidence>
<dbReference type="PANTHER" id="PTHR43877:SF1">
    <property type="entry name" value="ACETYLTRANSFERASE"/>
    <property type="match status" value="1"/>
</dbReference>
<evidence type="ECO:0000256" key="2">
    <source>
        <dbReference type="ARBA" id="ARBA00023315"/>
    </source>
</evidence>
<dbReference type="CDD" id="cd04301">
    <property type="entry name" value="NAT_SF"/>
    <property type="match status" value="1"/>
</dbReference>
<reference evidence="4 5" key="1">
    <citation type="submission" date="2016-10" db="EMBL/GenBank/DDBJ databases">
        <authorList>
            <person name="de Groot N.N."/>
        </authorList>
    </citation>
    <scope>NUCLEOTIDE SEQUENCE [LARGE SCALE GENOMIC DNA]</scope>
    <source>
        <strain evidence="4 5">DSM 22007</strain>
    </source>
</reference>
<sequence>MTPTRARLRHMPALLAILWAHTRAPDQTAPAQPIVARPRRADIVLMARIILRRWVWISFDDTGPAGFLARDGARVHALYVHPRAQRRGHGSALLRHAKSAIPTGDWLELWTLQDNAPARAFYAAHGFDVARFGTGMGNDENLPDLHLVWQAKAAA</sequence>
<dbReference type="InterPro" id="IPR050832">
    <property type="entry name" value="Bact_Acetyltransf"/>
</dbReference>
<dbReference type="RefSeq" id="WP_139246373.1">
    <property type="nucleotide sequence ID" value="NZ_FOEP01000002.1"/>
</dbReference>